<reference evidence="15" key="1">
    <citation type="submission" date="2025-08" db="UniProtKB">
        <authorList>
            <consortium name="RefSeq"/>
        </authorList>
    </citation>
    <scope>IDENTIFICATION</scope>
</reference>
<evidence type="ECO:0000256" key="9">
    <source>
        <dbReference type="PIRSR" id="PIRSR610347-1"/>
    </source>
</evidence>
<feature type="compositionally biased region" description="Basic residues" evidence="12">
    <location>
        <begin position="194"/>
        <end position="203"/>
    </location>
</feature>
<feature type="compositionally biased region" description="Low complexity" evidence="12">
    <location>
        <begin position="349"/>
        <end position="366"/>
    </location>
</feature>
<dbReference type="GO" id="GO:0017005">
    <property type="term" value="F:3'-tyrosyl-DNA phosphodiesterase activity"/>
    <property type="evidence" value="ECO:0007669"/>
    <property type="project" value="TreeGrafter"/>
</dbReference>
<feature type="compositionally biased region" description="Low complexity" evidence="12">
    <location>
        <begin position="246"/>
        <end position="267"/>
    </location>
</feature>
<dbReference type="SUPFAM" id="SSF56024">
    <property type="entry name" value="Phospholipase D/nuclease"/>
    <property type="match status" value="2"/>
</dbReference>
<feature type="region of interest" description="Disordered" evidence="12">
    <location>
        <begin position="65"/>
        <end position="87"/>
    </location>
</feature>
<dbReference type="Pfam" id="PF06087">
    <property type="entry name" value="Tyr-DNA_phospho"/>
    <property type="match status" value="1"/>
</dbReference>
<evidence type="ECO:0000313" key="15">
    <source>
        <dbReference type="RefSeq" id="XP_036359492.1"/>
    </source>
</evidence>
<feature type="compositionally biased region" description="Basic and acidic residues" evidence="12">
    <location>
        <begin position="466"/>
        <end position="475"/>
    </location>
</feature>
<dbReference type="PANTHER" id="PTHR12415">
    <property type="entry name" value="TYROSYL-DNA PHOSPHODIESTERASE 1"/>
    <property type="match status" value="1"/>
</dbReference>
<keyword evidence="13" id="KW-0812">Transmembrane</keyword>
<keyword evidence="5" id="KW-0378">Hydrolase</keyword>
<feature type="active site" description="Nucleophile" evidence="9">
    <location>
        <position position="630"/>
    </location>
</feature>
<dbReference type="Gene3D" id="3.30.870.10">
    <property type="entry name" value="Endonuclease Chain A"/>
    <property type="match status" value="2"/>
</dbReference>
<dbReference type="GO" id="GO:0006281">
    <property type="term" value="P:DNA repair"/>
    <property type="evidence" value="ECO:0007669"/>
    <property type="project" value="UniProtKB-KW"/>
</dbReference>
<feature type="site" description="Interaction with DNA" evidence="11">
    <location>
        <position position="885"/>
    </location>
</feature>
<feature type="compositionally biased region" description="Low complexity" evidence="12">
    <location>
        <begin position="307"/>
        <end position="342"/>
    </location>
</feature>
<feature type="compositionally biased region" description="Low complexity" evidence="12">
    <location>
        <begin position="486"/>
        <end position="501"/>
    </location>
</feature>
<dbReference type="GO" id="GO:0003690">
    <property type="term" value="F:double-stranded DNA binding"/>
    <property type="evidence" value="ECO:0007669"/>
    <property type="project" value="TreeGrafter"/>
</dbReference>
<feature type="region of interest" description="Disordered" evidence="12">
    <location>
        <begin position="466"/>
        <end position="516"/>
    </location>
</feature>
<dbReference type="InterPro" id="IPR010347">
    <property type="entry name" value="Tdp1"/>
</dbReference>
<keyword evidence="3" id="KW-0540">Nuclease</keyword>
<evidence type="ECO:0000256" key="4">
    <source>
        <dbReference type="ARBA" id="ARBA00022763"/>
    </source>
</evidence>
<evidence type="ECO:0000256" key="3">
    <source>
        <dbReference type="ARBA" id="ARBA00022722"/>
    </source>
</evidence>
<keyword evidence="7" id="KW-0234">DNA repair</keyword>
<evidence type="ECO:0000256" key="1">
    <source>
        <dbReference type="ARBA" id="ARBA00004123"/>
    </source>
</evidence>
<gene>
    <name evidence="15" type="primary">LOC115213365</name>
</gene>
<dbReference type="CDD" id="cd09193">
    <property type="entry name" value="PLDc_mTdp1_1"/>
    <property type="match status" value="1"/>
</dbReference>
<feature type="transmembrane region" description="Helical" evidence="13">
    <location>
        <begin position="24"/>
        <end position="41"/>
    </location>
</feature>
<dbReference type="AlphaFoldDB" id="A0A7E6EXL3"/>
<proteinExistence type="inferred from homology"/>
<comment type="similarity">
    <text evidence="2">Belongs to the tyrosyl-DNA phosphodiesterase family.</text>
</comment>
<evidence type="ECO:0000256" key="11">
    <source>
        <dbReference type="PIRSR" id="PIRSR610347-3"/>
    </source>
</evidence>
<evidence type="ECO:0000256" key="13">
    <source>
        <dbReference type="SAM" id="Phobius"/>
    </source>
</evidence>
<keyword evidence="8" id="KW-0539">Nucleus</keyword>
<evidence type="ECO:0000256" key="10">
    <source>
        <dbReference type="PIRSR" id="PIRSR610347-2"/>
    </source>
</evidence>
<accession>A0A7E6EXL3</accession>
<feature type="active site" description="Proton donor/acceptor" evidence="9">
    <location>
        <position position="860"/>
    </location>
</feature>
<dbReference type="GO" id="GO:0004527">
    <property type="term" value="F:exonuclease activity"/>
    <property type="evidence" value="ECO:0007669"/>
    <property type="project" value="UniProtKB-KW"/>
</dbReference>
<dbReference type="GO" id="GO:0005634">
    <property type="term" value="C:nucleus"/>
    <property type="evidence" value="ECO:0007669"/>
    <property type="project" value="UniProtKB-SubCell"/>
</dbReference>
<keyword evidence="13" id="KW-1133">Transmembrane helix</keyword>
<dbReference type="GO" id="GO:0003697">
    <property type="term" value="F:single-stranded DNA binding"/>
    <property type="evidence" value="ECO:0007669"/>
    <property type="project" value="TreeGrafter"/>
</dbReference>
<feature type="binding site" evidence="10">
    <location>
        <position position="632"/>
    </location>
    <ligand>
        <name>substrate</name>
    </ligand>
</feature>
<feature type="compositionally biased region" description="Low complexity" evidence="12">
    <location>
        <begin position="206"/>
        <end position="219"/>
    </location>
</feature>
<keyword evidence="13" id="KW-0472">Membrane</keyword>
<dbReference type="CDD" id="cd09195">
    <property type="entry name" value="PLDc_mTdp1_2"/>
    <property type="match status" value="1"/>
</dbReference>
<feature type="compositionally biased region" description="Polar residues" evidence="12">
    <location>
        <begin position="229"/>
        <end position="240"/>
    </location>
</feature>
<feature type="compositionally biased region" description="Low complexity" evidence="12">
    <location>
        <begin position="281"/>
        <end position="292"/>
    </location>
</feature>
<dbReference type="RefSeq" id="XP_036359492.1">
    <property type="nucleotide sequence ID" value="XM_036503599.1"/>
</dbReference>
<keyword evidence="14" id="KW-1185">Reference proteome</keyword>
<sequence length="977" mass="108557">MSVVWYCIWLNLPYCEPKRHSARILFLFLFLFFYSRIYTYAKQSQFHSASKSTLLNKAVHDISDSDATEEPESLPDSEPDSDVTVDPDTLAYNSGQDLFSDYSNNSFDKADTVVTPCLSTELLKIMSSKKSRQETHAISESDSDSESEQNSRSKYNSKHHVQKLSSSVKVDSRKHQNPCRENGSRSSSHESRQKANKTNHHTLQHSSSSSSKDSSNSSKKSSHRPDSSAVNGSELFSNPVNLCHRSSSLPSQSNNSSTSKKTSHCSPTPTPKKTSHTEKATNQNNTSSSLNSKMHDIFGSDSDEDFVVNNNSSDSENESSSNSDVNGNSPDTNSHSPMTHSSSSHHKMSPSSSHSSSSSSASSSSDSDSDSDSDDDNSGVDTHSPKSKIKSVKSDSSDTSHKPSKTNSSGKSSVTSTTETALDKLVSSSEDSETVKRKRPVTPTKLICRFGTACTRKNPTHWEDFEHHEIEEKKPSVKKQKANNDSPPAAASVSKSPVVSPTTEKKSQSGDKTMSLEKSIRTTYREGQPFSFFLTRVKGISSQYNSSFVMGISDILSSAFGNLQASCQFNYMFDIKFLMQQYAPEFRQKPVLIVHGFKGSEMTGLQNDASKFPNVSLCQARLDIPFGTHHSKMMFLLYDNGMRVVIHTANLIPGDWYQKTQGVWVSPLFPKLRGGANKNDGQSPTAFKRDLIQYVAAYRNPSLARWEKHLLEHDMSSAKVYLIASVPGRHSMLQKNAWGHLKLRKILLENGPDKLEVGSWPVVCQFSSIGSLGPTADKWLCGEFHQSLAACRSSIYSPLTPDKMKLIFPSVENVRISLEGYPAGTCLPYSIQTASKQPYLLKFLHQWKSEGRGRTRACPHIKTYMRPSPDYSLASWFMVTSANLSKAAWGVLEKDGSQVMIRSYEIGVLFLPNVFDMKRLKLTNDVNEGLSSEKPSFVLPYDIPLKPYKKDDEPWVYDIAHKELPDCNGMMWCPSLL</sequence>
<feature type="region of interest" description="Disordered" evidence="12">
    <location>
        <begin position="128"/>
        <end position="440"/>
    </location>
</feature>
<dbReference type="PANTHER" id="PTHR12415:SF0">
    <property type="entry name" value="TYROSYL-DNA PHOSPHODIESTERASE 1"/>
    <property type="match status" value="1"/>
</dbReference>
<evidence type="ECO:0000256" key="7">
    <source>
        <dbReference type="ARBA" id="ARBA00023204"/>
    </source>
</evidence>
<name>A0A7E6EXL3_9MOLL</name>
<evidence type="ECO:0000256" key="5">
    <source>
        <dbReference type="ARBA" id="ARBA00022801"/>
    </source>
</evidence>
<evidence type="ECO:0000256" key="6">
    <source>
        <dbReference type="ARBA" id="ARBA00022839"/>
    </source>
</evidence>
<evidence type="ECO:0000256" key="12">
    <source>
        <dbReference type="SAM" id="MobiDB-lite"/>
    </source>
</evidence>
<comment type="subcellular location">
    <subcellularLocation>
        <location evidence="1">Nucleus</location>
    </subcellularLocation>
</comment>
<feature type="compositionally biased region" description="Polar residues" evidence="12">
    <location>
        <begin position="405"/>
        <end position="420"/>
    </location>
</feature>
<organism evidence="14 15">
    <name type="scientific">Octopus sinensis</name>
    <name type="common">East Asian common octopus</name>
    <dbReference type="NCBI Taxonomy" id="2607531"/>
    <lineage>
        <taxon>Eukaryota</taxon>
        <taxon>Metazoa</taxon>
        <taxon>Spiralia</taxon>
        <taxon>Lophotrochozoa</taxon>
        <taxon>Mollusca</taxon>
        <taxon>Cephalopoda</taxon>
        <taxon>Coleoidea</taxon>
        <taxon>Octopodiformes</taxon>
        <taxon>Octopoda</taxon>
        <taxon>Incirrata</taxon>
        <taxon>Octopodidae</taxon>
        <taxon>Octopus</taxon>
    </lineage>
</organism>
<keyword evidence="6" id="KW-0269">Exonuclease</keyword>
<feature type="compositionally biased region" description="Basic and acidic residues" evidence="12">
    <location>
        <begin position="503"/>
        <end position="516"/>
    </location>
</feature>
<feature type="compositionally biased region" description="Acidic residues" evidence="12">
    <location>
        <begin position="65"/>
        <end position="85"/>
    </location>
</feature>
<feature type="binding site" evidence="10">
    <location>
        <position position="862"/>
    </location>
    <ligand>
        <name>substrate</name>
    </ligand>
</feature>
<evidence type="ECO:0000313" key="14">
    <source>
        <dbReference type="Proteomes" id="UP000515154"/>
    </source>
</evidence>
<feature type="compositionally biased region" description="Basic and acidic residues" evidence="12">
    <location>
        <begin position="392"/>
        <end position="401"/>
    </location>
</feature>
<keyword evidence="4" id="KW-0227">DNA damage</keyword>
<evidence type="ECO:0000256" key="8">
    <source>
        <dbReference type="ARBA" id="ARBA00023242"/>
    </source>
</evidence>
<protein>
    <submittedName>
        <fullName evidence="15">Tyrosyl-DNA phosphodiesterase 1 isoform X1</fullName>
    </submittedName>
</protein>
<dbReference type="Proteomes" id="UP000515154">
    <property type="component" value="Linkage group LG6"/>
</dbReference>
<evidence type="ECO:0000256" key="2">
    <source>
        <dbReference type="ARBA" id="ARBA00010205"/>
    </source>
</evidence>
<feature type="compositionally biased region" description="Acidic residues" evidence="12">
    <location>
        <begin position="367"/>
        <end position="378"/>
    </location>
</feature>